<feature type="compositionally biased region" description="Basic and acidic residues" evidence="1">
    <location>
        <begin position="1"/>
        <end position="13"/>
    </location>
</feature>
<reference evidence="2 3" key="1">
    <citation type="submission" date="2019-09" db="EMBL/GenBank/DDBJ databases">
        <title>Draft genome of the ectomycorrhizal ascomycete Sphaerosporella brunnea.</title>
        <authorList>
            <consortium name="DOE Joint Genome Institute"/>
            <person name="Benucci G.M."/>
            <person name="Marozzi G."/>
            <person name="Antonielli L."/>
            <person name="Sanchez S."/>
            <person name="Marco P."/>
            <person name="Wang X."/>
            <person name="Falini L.B."/>
            <person name="Barry K."/>
            <person name="Haridas S."/>
            <person name="Lipzen A."/>
            <person name="Labutti K."/>
            <person name="Grigoriev I.V."/>
            <person name="Murat C."/>
            <person name="Martin F."/>
            <person name="Albertini E."/>
            <person name="Donnini D."/>
            <person name="Bonito G."/>
        </authorList>
    </citation>
    <scope>NUCLEOTIDE SEQUENCE [LARGE SCALE GENOMIC DNA]</scope>
    <source>
        <strain evidence="2 3">Sb_GMNB300</strain>
    </source>
</reference>
<feature type="region of interest" description="Disordered" evidence="1">
    <location>
        <begin position="203"/>
        <end position="328"/>
    </location>
</feature>
<evidence type="ECO:0000313" key="3">
    <source>
        <dbReference type="Proteomes" id="UP000326924"/>
    </source>
</evidence>
<accession>A0A5J5F2R5</accession>
<feature type="compositionally biased region" description="Basic and acidic residues" evidence="1">
    <location>
        <begin position="226"/>
        <end position="242"/>
    </location>
</feature>
<keyword evidence="3" id="KW-1185">Reference proteome</keyword>
<organism evidence="2 3">
    <name type="scientific">Sphaerosporella brunnea</name>
    <dbReference type="NCBI Taxonomy" id="1250544"/>
    <lineage>
        <taxon>Eukaryota</taxon>
        <taxon>Fungi</taxon>
        <taxon>Dikarya</taxon>
        <taxon>Ascomycota</taxon>
        <taxon>Pezizomycotina</taxon>
        <taxon>Pezizomycetes</taxon>
        <taxon>Pezizales</taxon>
        <taxon>Pyronemataceae</taxon>
        <taxon>Sphaerosporella</taxon>
    </lineage>
</organism>
<sequence length="348" mass="37634">MRPQKAPHERGNSQDDQPNTRDAMSVTQYEQSEAQKQQADKERIRTLVNSFIFGTQEPISTLKDSNPVPGFVEGRAYAKELEAALPGAGGKLPARDPQLVAPTTAPAQQTFDLWVCIAPPVTGPSKADDATQREGSSGRLEVRALREKDAALSPESTDIVQPPPSSDLDEDGPAERARTPEVRMDLSGDGIAGFIGDPFVNSTPSRCAPGNGGTASRIRSVPTKATRTDTAYRPRPSSESRRLSARTRLNAARRTSRPRIRHHSEGSATHPPAGTRTALHSPPRKLPRMEMRTPTARQNNLAADLSRPTPPVPDVIFEKPQAAPPPAEAESIEKVLAFAGNHNIKLPM</sequence>
<dbReference type="AlphaFoldDB" id="A0A5J5F2R5"/>
<dbReference type="EMBL" id="VXIS01000047">
    <property type="protein sequence ID" value="KAA8910301.1"/>
    <property type="molecule type" value="Genomic_DNA"/>
</dbReference>
<name>A0A5J5F2R5_9PEZI</name>
<evidence type="ECO:0000256" key="1">
    <source>
        <dbReference type="SAM" id="MobiDB-lite"/>
    </source>
</evidence>
<feature type="compositionally biased region" description="Basic and acidic residues" evidence="1">
    <location>
        <begin position="140"/>
        <end position="150"/>
    </location>
</feature>
<feature type="region of interest" description="Disordered" evidence="1">
    <location>
        <begin position="121"/>
        <end position="190"/>
    </location>
</feature>
<feature type="region of interest" description="Disordered" evidence="1">
    <location>
        <begin position="1"/>
        <end position="41"/>
    </location>
</feature>
<feature type="compositionally biased region" description="Basic and acidic residues" evidence="1">
    <location>
        <begin position="173"/>
        <end position="186"/>
    </location>
</feature>
<comment type="caution">
    <text evidence="2">The sequence shown here is derived from an EMBL/GenBank/DDBJ whole genome shotgun (WGS) entry which is preliminary data.</text>
</comment>
<protein>
    <submittedName>
        <fullName evidence="2">Uncharacterized protein</fullName>
    </submittedName>
</protein>
<dbReference type="InParanoid" id="A0A5J5F2R5"/>
<dbReference type="Proteomes" id="UP000326924">
    <property type="component" value="Unassembled WGS sequence"/>
</dbReference>
<gene>
    <name evidence="2" type="ORF">FN846DRAFT_1005920</name>
</gene>
<evidence type="ECO:0000313" key="2">
    <source>
        <dbReference type="EMBL" id="KAA8910301.1"/>
    </source>
</evidence>
<proteinExistence type="predicted"/>
<feature type="compositionally biased region" description="Polar residues" evidence="1">
    <location>
        <begin position="14"/>
        <end position="37"/>
    </location>
</feature>